<reference evidence="1" key="1">
    <citation type="submission" date="2023-03" db="EMBL/GenBank/DDBJ databases">
        <title>Massive genome expansion in bonnet fungi (Mycena s.s.) driven by repeated elements and novel gene families across ecological guilds.</title>
        <authorList>
            <consortium name="Lawrence Berkeley National Laboratory"/>
            <person name="Harder C.B."/>
            <person name="Miyauchi S."/>
            <person name="Viragh M."/>
            <person name="Kuo A."/>
            <person name="Thoen E."/>
            <person name="Andreopoulos B."/>
            <person name="Lu D."/>
            <person name="Skrede I."/>
            <person name="Drula E."/>
            <person name="Henrissat B."/>
            <person name="Morin E."/>
            <person name="Kohler A."/>
            <person name="Barry K."/>
            <person name="LaButti K."/>
            <person name="Morin E."/>
            <person name="Salamov A."/>
            <person name="Lipzen A."/>
            <person name="Mereny Z."/>
            <person name="Hegedus B."/>
            <person name="Baldrian P."/>
            <person name="Stursova M."/>
            <person name="Weitz H."/>
            <person name="Taylor A."/>
            <person name="Grigoriev I.V."/>
            <person name="Nagy L.G."/>
            <person name="Martin F."/>
            <person name="Kauserud H."/>
        </authorList>
    </citation>
    <scope>NUCLEOTIDE SEQUENCE</scope>
    <source>
        <strain evidence="1">CBHHK200</strain>
    </source>
</reference>
<dbReference type="InterPro" id="IPR036397">
    <property type="entry name" value="RNaseH_sf"/>
</dbReference>
<evidence type="ECO:0008006" key="3">
    <source>
        <dbReference type="Google" id="ProtNLM"/>
    </source>
</evidence>
<protein>
    <recommendedName>
        <fullName evidence="3">Tc1-like transposase DDE domain-containing protein</fullName>
    </recommendedName>
</protein>
<feature type="non-terminal residue" evidence="1">
    <location>
        <position position="1"/>
    </location>
</feature>
<dbReference type="AlphaFoldDB" id="A0AAD6X667"/>
<proteinExistence type="predicted"/>
<dbReference type="EMBL" id="JARJCM010000021">
    <property type="protein sequence ID" value="KAJ7040478.1"/>
    <property type="molecule type" value="Genomic_DNA"/>
</dbReference>
<accession>A0AAD6X667</accession>
<name>A0AAD6X667_9AGAR</name>
<evidence type="ECO:0000313" key="1">
    <source>
        <dbReference type="EMBL" id="KAJ7040478.1"/>
    </source>
</evidence>
<dbReference type="Proteomes" id="UP001218188">
    <property type="component" value="Unassembled WGS sequence"/>
</dbReference>
<gene>
    <name evidence="1" type="ORF">C8F04DRAFT_948362</name>
</gene>
<comment type="caution">
    <text evidence="1">The sequence shown here is derived from an EMBL/GenBank/DDBJ whole genome shotgun (WGS) entry which is preliminary data.</text>
</comment>
<organism evidence="1 2">
    <name type="scientific">Mycena alexandri</name>
    <dbReference type="NCBI Taxonomy" id="1745969"/>
    <lineage>
        <taxon>Eukaryota</taxon>
        <taxon>Fungi</taxon>
        <taxon>Dikarya</taxon>
        <taxon>Basidiomycota</taxon>
        <taxon>Agaricomycotina</taxon>
        <taxon>Agaricomycetes</taxon>
        <taxon>Agaricomycetidae</taxon>
        <taxon>Agaricales</taxon>
        <taxon>Marasmiineae</taxon>
        <taxon>Mycenaceae</taxon>
        <taxon>Mycena</taxon>
    </lineage>
</organism>
<evidence type="ECO:0000313" key="2">
    <source>
        <dbReference type="Proteomes" id="UP001218188"/>
    </source>
</evidence>
<dbReference type="GO" id="GO:0003676">
    <property type="term" value="F:nucleic acid binding"/>
    <property type="evidence" value="ECO:0007669"/>
    <property type="project" value="InterPro"/>
</dbReference>
<dbReference type="Gene3D" id="3.30.420.10">
    <property type="entry name" value="Ribonuclease H-like superfamily/Ribonuclease H"/>
    <property type="match status" value="1"/>
</dbReference>
<sequence>ILPALSLDGIIAVDIVEGSFNTRRFARFISGLLDQMNPFPGPNSVTVMDNCRIHRCQEVLVMITEQ</sequence>
<keyword evidence="2" id="KW-1185">Reference proteome</keyword>